<comment type="caution">
    <text evidence="17">The sequence shown here is derived from an EMBL/GenBank/DDBJ whole genome shotgun (WGS) entry which is preliminary data.</text>
</comment>
<dbReference type="InterPro" id="IPR005941">
    <property type="entry name" value="DapE_proteobac"/>
</dbReference>
<dbReference type="SUPFAM" id="SSF55031">
    <property type="entry name" value="Bacterial exopeptidase dimerisation domain"/>
    <property type="match status" value="1"/>
</dbReference>
<feature type="binding site" evidence="15">
    <location>
        <position position="109"/>
    </location>
    <ligand>
        <name>Zn(2+)</name>
        <dbReference type="ChEBI" id="CHEBI:29105"/>
        <label>2</label>
    </ligand>
</feature>
<comment type="similarity">
    <text evidence="2 15">Belongs to the peptidase M20A family. DapE subfamily.</text>
</comment>
<sequence>MSSPTPSAALKLAQSLIRCPSVTPADAGALDVLQAALEKLGFDVKRKTFSEEGLDRIDNLYARRGSKGRNFCFAGHTDVVPAGDEKAWTVPPFGGDVVDGRLFGRGAVDMKTGIACFVGALERFLAANPDFDESISLLITGDEEADAINGTVKLLEWCDAQGEKFDACLVGEPTNPNYLGQMMKVGRRGSITGWITVYGAQGHVAYPHLADNPVPRLIRVLDALTSRELDTGTEHFQPSNLEVTTIDANNPATNVVPAKISAAFNIRFNDLHQGTDLEKWIRDTCAEHAGAHDLTVKISGEAFLSAPGKLAGLIADASEKITGHRPEMSTTGGTSDARFIQKYCEVAEFGLVGQSMHKVDEHAMVEDIDNLVLIYDDILTRFFA</sequence>
<evidence type="ECO:0000256" key="3">
    <source>
        <dbReference type="ARBA" id="ARBA00011738"/>
    </source>
</evidence>
<evidence type="ECO:0000256" key="7">
    <source>
        <dbReference type="ARBA" id="ARBA00022723"/>
    </source>
</evidence>
<keyword evidence="8 15" id="KW-0378">Hydrolase</keyword>
<keyword evidence="6 15" id="KW-0028">Amino-acid biosynthesis</keyword>
<dbReference type="PANTHER" id="PTHR43808:SF31">
    <property type="entry name" value="N-ACETYL-L-CITRULLINE DEACETYLASE"/>
    <property type="match status" value="1"/>
</dbReference>
<evidence type="ECO:0000256" key="13">
    <source>
        <dbReference type="ARBA" id="ARBA00031891"/>
    </source>
</evidence>
<dbReference type="HAMAP" id="MF_01690">
    <property type="entry name" value="DapE"/>
    <property type="match status" value="1"/>
</dbReference>
<keyword evidence="12 15" id="KW-0170">Cobalt</keyword>
<dbReference type="AlphaFoldDB" id="A0A367WTY0"/>
<evidence type="ECO:0000256" key="5">
    <source>
        <dbReference type="ARBA" id="ARBA00022391"/>
    </source>
</evidence>
<keyword evidence="9 15" id="KW-0862">Zinc</keyword>
<dbReference type="GO" id="GO:0008777">
    <property type="term" value="F:acetylornithine deacetylase activity"/>
    <property type="evidence" value="ECO:0007669"/>
    <property type="project" value="TreeGrafter"/>
</dbReference>
<dbReference type="OrthoDB" id="9809784at2"/>
<feature type="domain" description="Peptidase M20 dimerisation" evidence="16">
    <location>
        <begin position="185"/>
        <end position="291"/>
    </location>
</feature>
<evidence type="ECO:0000256" key="2">
    <source>
        <dbReference type="ARBA" id="ARBA00006746"/>
    </source>
</evidence>
<dbReference type="GO" id="GO:0008270">
    <property type="term" value="F:zinc ion binding"/>
    <property type="evidence" value="ECO:0007669"/>
    <property type="project" value="UniProtKB-UniRule"/>
</dbReference>
<dbReference type="GO" id="GO:0009089">
    <property type="term" value="P:lysine biosynthetic process via diaminopimelate"/>
    <property type="evidence" value="ECO:0007669"/>
    <property type="project" value="UniProtKB-UniRule"/>
</dbReference>
<dbReference type="GO" id="GO:0009014">
    <property type="term" value="F:succinyl-diaminopimelate desuccinylase activity"/>
    <property type="evidence" value="ECO:0007669"/>
    <property type="project" value="UniProtKB-UniRule"/>
</dbReference>
<comment type="function">
    <text evidence="15">Catalyzes the hydrolysis of N-succinyl-L,L-diaminopimelic acid (SDAP), forming succinate and LL-2,6-diaminopimelate (DAP), an intermediate involved in the bacterial biosynthesis of lysine and meso-diaminopimelic acid, an essential component of bacterial cell walls.</text>
</comment>
<protein>
    <recommendedName>
        <fullName evidence="5 15">Succinyl-diaminopimelate desuccinylase</fullName>
        <shortName evidence="15">SDAP desuccinylase</shortName>
        <ecNumber evidence="4 15">3.5.1.18</ecNumber>
    </recommendedName>
    <alternativeName>
        <fullName evidence="13 15">N-succinyl-LL-2,6-diaminoheptanedioate amidohydrolase</fullName>
    </alternativeName>
</protein>
<evidence type="ECO:0000256" key="14">
    <source>
        <dbReference type="ARBA" id="ARBA00051301"/>
    </source>
</evidence>
<evidence type="ECO:0000256" key="10">
    <source>
        <dbReference type="ARBA" id="ARBA00022915"/>
    </source>
</evidence>
<dbReference type="Gene3D" id="3.40.630.10">
    <property type="entry name" value="Zn peptidases"/>
    <property type="match status" value="2"/>
</dbReference>
<dbReference type="Pfam" id="PF01546">
    <property type="entry name" value="Peptidase_M20"/>
    <property type="match status" value="1"/>
</dbReference>
<dbReference type="GO" id="GO:0050897">
    <property type="term" value="F:cobalt ion binding"/>
    <property type="evidence" value="ECO:0007669"/>
    <property type="project" value="UniProtKB-UniRule"/>
</dbReference>
<comment type="subunit">
    <text evidence="3 15">Homodimer.</text>
</comment>
<feature type="active site" evidence="15">
    <location>
        <position position="78"/>
    </location>
</feature>
<dbReference type="UniPathway" id="UPA00034">
    <property type="reaction ID" value="UER00021"/>
</dbReference>
<keyword evidence="10 15" id="KW-0220">Diaminopimelate biosynthesis</keyword>
<dbReference type="RefSeq" id="WP_114090090.1">
    <property type="nucleotide sequence ID" value="NZ_JPWH01000023.1"/>
</dbReference>
<evidence type="ECO:0000256" key="8">
    <source>
        <dbReference type="ARBA" id="ARBA00022801"/>
    </source>
</evidence>
<comment type="catalytic activity">
    <reaction evidence="14 15">
        <text>N-succinyl-(2S,6S)-2,6-diaminopimelate + H2O = (2S,6S)-2,6-diaminopimelate + succinate</text>
        <dbReference type="Rhea" id="RHEA:22608"/>
        <dbReference type="ChEBI" id="CHEBI:15377"/>
        <dbReference type="ChEBI" id="CHEBI:30031"/>
        <dbReference type="ChEBI" id="CHEBI:57609"/>
        <dbReference type="ChEBI" id="CHEBI:58087"/>
        <dbReference type="EC" id="3.5.1.18"/>
    </reaction>
</comment>
<feature type="binding site" evidence="15">
    <location>
        <position position="172"/>
    </location>
    <ligand>
        <name>Zn(2+)</name>
        <dbReference type="ChEBI" id="CHEBI:29105"/>
        <label>1</label>
    </ligand>
</feature>
<accession>A0A367WTY0</accession>
<dbReference type="InterPro" id="IPR011650">
    <property type="entry name" value="Peptidase_M20_dimer"/>
</dbReference>
<dbReference type="GO" id="GO:0019877">
    <property type="term" value="P:diaminopimelate biosynthetic process"/>
    <property type="evidence" value="ECO:0007669"/>
    <property type="project" value="UniProtKB-UniRule"/>
</dbReference>
<dbReference type="InterPro" id="IPR002933">
    <property type="entry name" value="Peptidase_M20"/>
</dbReference>
<dbReference type="NCBIfam" id="TIGR01246">
    <property type="entry name" value="dapE_proteo"/>
    <property type="match status" value="1"/>
</dbReference>
<feature type="binding site" evidence="15">
    <location>
        <position position="357"/>
    </location>
    <ligand>
        <name>Zn(2+)</name>
        <dbReference type="ChEBI" id="CHEBI:29105"/>
        <label>2</label>
    </ligand>
</feature>
<evidence type="ECO:0000256" key="6">
    <source>
        <dbReference type="ARBA" id="ARBA00022605"/>
    </source>
</evidence>
<dbReference type="STRING" id="502049.TH15_06580"/>
<dbReference type="SUPFAM" id="SSF53187">
    <property type="entry name" value="Zn-dependent exopeptidases"/>
    <property type="match status" value="1"/>
</dbReference>
<evidence type="ECO:0000256" key="11">
    <source>
        <dbReference type="ARBA" id="ARBA00023154"/>
    </source>
</evidence>
<evidence type="ECO:0000313" key="18">
    <source>
        <dbReference type="Proteomes" id="UP000252517"/>
    </source>
</evidence>
<feature type="binding site" evidence="15">
    <location>
        <position position="76"/>
    </location>
    <ligand>
        <name>Zn(2+)</name>
        <dbReference type="ChEBI" id="CHEBI:29105"/>
        <label>1</label>
    </ligand>
</feature>
<gene>
    <name evidence="15" type="primary">dapE</name>
    <name evidence="17" type="ORF">TH25_20925</name>
</gene>
<feature type="binding site" evidence="15">
    <location>
        <position position="144"/>
    </location>
    <ligand>
        <name>Zn(2+)</name>
        <dbReference type="ChEBI" id="CHEBI:29105"/>
        <label>2</label>
    </ligand>
</feature>
<evidence type="ECO:0000256" key="9">
    <source>
        <dbReference type="ARBA" id="ARBA00022833"/>
    </source>
</evidence>
<dbReference type="EC" id="3.5.1.18" evidence="4 15"/>
<reference evidence="17 18" key="1">
    <citation type="submission" date="2014-07" db="EMBL/GenBank/DDBJ databases">
        <title>Draft genome sequence of Thalassospira profundimaris S25-3-2.</title>
        <authorList>
            <person name="Lai Q."/>
            <person name="Shao Z."/>
        </authorList>
    </citation>
    <scope>NUCLEOTIDE SEQUENCE [LARGE SCALE GENOMIC DNA]</scope>
    <source>
        <strain evidence="17 18">S25-3-2</strain>
    </source>
</reference>
<dbReference type="NCBIfam" id="NF009557">
    <property type="entry name" value="PRK13009.1"/>
    <property type="match status" value="1"/>
</dbReference>
<evidence type="ECO:0000256" key="1">
    <source>
        <dbReference type="ARBA" id="ARBA00005130"/>
    </source>
</evidence>
<name>A0A367WTY0_9PROT</name>
<proteinExistence type="inferred from homology"/>
<keyword evidence="7 15" id="KW-0479">Metal-binding</keyword>
<dbReference type="PANTHER" id="PTHR43808">
    <property type="entry name" value="ACETYLORNITHINE DEACETYLASE"/>
    <property type="match status" value="1"/>
</dbReference>
<dbReference type="InterPro" id="IPR036264">
    <property type="entry name" value="Bact_exopeptidase_dim_dom"/>
</dbReference>
<dbReference type="InterPro" id="IPR050072">
    <property type="entry name" value="Peptidase_M20A"/>
</dbReference>
<keyword evidence="11 15" id="KW-0457">Lysine biosynthesis</keyword>
<evidence type="ECO:0000256" key="15">
    <source>
        <dbReference type="HAMAP-Rule" id="MF_01690"/>
    </source>
</evidence>
<feature type="binding site" evidence="15">
    <location>
        <position position="109"/>
    </location>
    <ligand>
        <name>Zn(2+)</name>
        <dbReference type="ChEBI" id="CHEBI:29105"/>
        <label>1</label>
    </ligand>
</feature>
<evidence type="ECO:0000256" key="12">
    <source>
        <dbReference type="ARBA" id="ARBA00023285"/>
    </source>
</evidence>
<organism evidence="17 18">
    <name type="scientific">Thalassospira profundimaris</name>
    <dbReference type="NCBI Taxonomy" id="502049"/>
    <lineage>
        <taxon>Bacteria</taxon>
        <taxon>Pseudomonadati</taxon>
        <taxon>Pseudomonadota</taxon>
        <taxon>Alphaproteobacteria</taxon>
        <taxon>Rhodospirillales</taxon>
        <taxon>Thalassospiraceae</taxon>
        <taxon>Thalassospira</taxon>
    </lineage>
</organism>
<feature type="active site" description="Proton acceptor" evidence="15">
    <location>
        <position position="143"/>
    </location>
</feature>
<comment type="cofactor">
    <cofactor evidence="15">
        <name>Zn(2+)</name>
        <dbReference type="ChEBI" id="CHEBI:29105"/>
    </cofactor>
    <cofactor evidence="15">
        <name>Co(2+)</name>
        <dbReference type="ChEBI" id="CHEBI:48828"/>
    </cofactor>
    <text evidence="15">Binds 2 Zn(2+) or Co(2+) ions per subunit.</text>
</comment>
<evidence type="ECO:0000256" key="4">
    <source>
        <dbReference type="ARBA" id="ARBA00011921"/>
    </source>
</evidence>
<evidence type="ECO:0000313" key="17">
    <source>
        <dbReference type="EMBL" id="RCK43902.1"/>
    </source>
</evidence>
<dbReference type="EMBL" id="JPWH01000023">
    <property type="protein sequence ID" value="RCK43902.1"/>
    <property type="molecule type" value="Genomic_DNA"/>
</dbReference>
<dbReference type="CDD" id="cd03891">
    <property type="entry name" value="M20_DapE_proteobac"/>
    <property type="match status" value="1"/>
</dbReference>
<dbReference type="Pfam" id="PF07687">
    <property type="entry name" value="M20_dimer"/>
    <property type="match status" value="1"/>
</dbReference>
<evidence type="ECO:0000259" key="16">
    <source>
        <dbReference type="Pfam" id="PF07687"/>
    </source>
</evidence>
<dbReference type="Proteomes" id="UP000252517">
    <property type="component" value="Unassembled WGS sequence"/>
</dbReference>
<comment type="pathway">
    <text evidence="1 15">Amino-acid biosynthesis; L-lysine biosynthesis via DAP pathway; LL-2,6-diaminopimelate from (S)-tetrahydrodipicolinate (succinylase route): step 3/3.</text>
</comment>
<dbReference type="GO" id="GO:0006526">
    <property type="term" value="P:L-arginine biosynthetic process"/>
    <property type="evidence" value="ECO:0007669"/>
    <property type="project" value="TreeGrafter"/>
</dbReference>